<dbReference type="InterPro" id="IPR039420">
    <property type="entry name" value="WalR-like"/>
</dbReference>
<dbReference type="EMBL" id="LMWP01000027">
    <property type="protein sequence ID" value="KUN22736.1"/>
    <property type="molecule type" value="Genomic_DNA"/>
</dbReference>
<sequence length="225" mass="24472">MAFSFSRPKRGSDVLQTSGERITVALRAQDPVSQAGVASQLRTRPEVKVVEWDGEDAPQVVVVVLDVIDDDALRLLRQIHRTGTARGVLVTTHVDEQQLVNAAECGFLGVVRRSEATPERLSQVIGSVAKGEGRVPPDLLGSLLEQVGRLQGQVLAPHGLSFTGLSAREIEVLRLVAEGYDTADIAVKLSYSERTIKNILHAVMSRLNLRNRSHAVAYALRQGLI</sequence>
<dbReference type="AlphaFoldDB" id="A0A117QDR4"/>
<dbReference type="Proteomes" id="UP000053398">
    <property type="component" value="Unassembled WGS sequence"/>
</dbReference>
<dbReference type="PANTHER" id="PTHR43214">
    <property type="entry name" value="TWO-COMPONENT RESPONSE REGULATOR"/>
    <property type="match status" value="1"/>
</dbReference>
<evidence type="ECO:0000256" key="1">
    <source>
        <dbReference type="ARBA" id="ARBA00023015"/>
    </source>
</evidence>
<comment type="caution">
    <text evidence="5">The sequence shown here is derived from an EMBL/GenBank/DDBJ whole genome shotgun (WGS) entry which is preliminary data.</text>
</comment>
<dbReference type="PRINTS" id="PR00038">
    <property type="entry name" value="HTHLUXR"/>
</dbReference>
<dbReference type="RefSeq" id="WP_059264421.1">
    <property type="nucleotide sequence ID" value="NZ_KQ948359.1"/>
</dbReference>
<dbReference type="PROSITE" id="PS00622">
    <property type="entry name" value="HTH_LUXR_1"/>
    <property type="match status" value="1"/>
</dbReference>
<evidence type="ECO:0000313" key="6">
    <source>
        <dbReference type="Proteomes" id="UP000053398"/>
    </source>
</evidence>
<proteinExistence type="predicted"/>
<organism evidence="5 6">
    <name type="scientific">Streptomyces corchorusii</name>
    <name type="common">Streptomyces chibaensis</name>
    <dbReference type="NCBI Taxonomy" id="1903"/>
    <lineage>
        <taxon>Bacteria</taxon>
        <taxon>Bacillati</taxon>
        <taxon>Actinomycetota</taxon>
        <taxon>Actinomycetes</taxon>
        <taxon>Kitasatosporales</taxon>
        <taxon>Streptomycetaceae</taxon>
        <taxon>Streptomyces</taxon>
    </lineage>
</organism>
<dbReference type="Gene3D" id="3.40.50.2300">
    <property type="match status" value="1"/>
</dbReference>
<dbReference type="CDD" id="cd06170">
    <property type="entry name" value="LuxR_C_like"/>
    <property type="match status" value="1"/>
</dbReference>
<dbReference type="InterPro" id="IPR016032">
    <property type="entry name" value="Sig_transdc_resp-reg_C-effctor"/>
</dbReference>
<dbReference type="PANTHER" id="PTHR43214:SF24">
    <property type="entry name" value="TRANSCRIPTIONAL REGULATORY PROTEIN NARL-RELATED"/>
    <property type="match status" value="1"/>
</dbReference>
<evidence type="ECO:0000259" key="4">
    <source>
        <dbReference type="PROSITE" id="PS50043"/>
    </source>
</evidence>
<reference evidence="5 6" key="1">
    <citation type="submission" date="2015-10" db="EMBL/GenBank/DDBJ databases">
        <title>Draft genome sequence of Streptomyces corchorusii DSM 40340, type strain for the species Streptomyces corchorusii.</title>
        <authorList>
            <person name="Ruckert C."/>
            <person name="Winkler A."/>
            <person name="Kalinowski J."/>
            <person name="Kampfer P."/>
            <person name="Glaeser S."/>
        </authorList>
    </citation>
    <scope>NUCLEOTIDE SEQUENCE [LARGE SCALE GENOMIC DNA]</scope>
    <source>
        <strain evidence="5 6">DSM 40340</strain>
    </source>
</reference>
<dbReference type="GO" id="GO:0003677">
    <property type="term" value="F:DNA binding"/>
    <property type="evidence" value="ECO:0007669"/>
    <property type="project" value="UniProtKB-KW"/>
</dbReference>
<dbReference type="SMART" id="SM00421">
    <property type="entry name" value="HTH_LUXR"/>
    <property type="match status" value="1"/>
</dbReference>
<protein>
    <submittedName>
        <fullName evidence="5">LuxR family transcriptional regulator</fullName>
    </submittedName>
</protein>
<dbReference type="GO" id="GO:0006355">
    <property type="term" value="P:regulation of DNA-templated transcription"/>
    <property type="evidence" value="ECO:0007669"/>
    <property type="project" value="InterPro"/>
</dbReference>
<dbReference type="SUPFAM" id="SSF46894">
    <property type="entry name" value="C-terminal effector domain of the bipartite response regulators"/>
    <property type="match status" value="1"/>
</dbReference>
<evidence type="ECO:0000256" key="3">
    <source>
        <dbReference type="ARBA" id="ARBA00023163"/>
    </source>
</evidence>
<gene>
    <name evidence="5" type="ORF">AQJ11_24755</name>
</gene>
<keyword evidence="2" id="KW-0238">DNA-binding</keyword>
<dbReference type="PROSITE" id="PS50043">
    <property type="entry name" value="HTH_LUXR_2"/>
    <property type="match status" value="1"/>
</dbReference>
<dbReference type="Pfam" id="PF00196">
    <property type="entry name" value="GerE"/>
    <property type="match status" value="1"/>
</dbReference>
<keyword evidence="1" id="KW-0805">Transcription regulation</keyword>
<evidence type="ECO:0000313" key="5">
    <source>
        <dbReference type="EMBL" id="KUN22736.1"/>
    </source>
</evidence>
<keyword evidence="6" id="KW-1185">Reference proteome</keyword>
<keyword evidence="3" id="KW-0804">Transcription</keyword>
<feature type="domain" description="HTH luxR-type" evidence="4">
    <location>
        <begin position="158"/>
        <end position="223"/>
    </location>
</feature>
<name>A0A117QDR4_STRCK</name>
<dbReference type="InterPro" id="IPR000792">
    <property type="entry name" value="Tscrpt_reg_LuxR_C"/>
</dbReference>
<accession>A0A117QDR4</accession>
<evidence type="ECO:0000256" key="2">
    <source>
        <dbReference type="ARBA" id="ARBA00023125"/>
    </source>
</evidence>